<dbReference type="Proteomes" id="UP000035540">
    <property type="component" value="Chromosome"/>
</dbReference>
<reference evidence="8 9" key="1">
    <citation type="journal article" date="2015" name="Genome Announc.">
        <title>Complete Genome Sequence of the Type Strain Corynebacterium testudinoris DSM 44614, Recovered from Necrotic Lesions in the Mouth of a Tortoise.</title>
        <authorList>
            <person name="Ruckert C."/>
            <person name="Kriete M."/>
            <person name="Jaenicke S."/>
            <person name="Winkler A."/>
            <person name="Tauch A."/>
        </authorList>
    </citation>
    <scope>NUCLEOTIDE SEQUENCE [LARGE SCALE GENOMIC DNA]</scope>
    <source>
        <strain evidence="8 9">DSM 44614</strain>
    </source>
</reference>
<dbReference type="PROSITE" id="PS51831">
    <property type="entry name" value="HD"/>
    <property type="match status" value="1"/>
</dbReference>
<dbReference type="GO" id="GO:0016787">
    <property type="term" value="F:hydrolase activity"/>
    <property type="evidence" value="ECO:0007669"/>
    <property type="project" value="UniProtKB-KW"/>
</dbReference>
<organism evidence="8 9">
    <name type="scientific">Corynebacterium testudinoris</name>
    <dbReference type="NCBI Taxonomy" id="136857"/>
    <lineage>
        <taxon>Bacteria</taxon>
        <taxon>Bacillati</taxon>
        <taxon>Actinomycetota</taxon>
        <taxon>Actinomycetes</taxon>
        <taxon>Mycobacteriales</taxon>
        <taxon>Corynebacteriaceae</taxon>
        <taxon>Corynebacterium</taxon>
    </lineage>
</organism>
<dbReference type="CDD" id="cd00077">
    <property type="entry name" value="HDc"/>
    <property type="match status" value="1"/>
</dbReference>
<dbReference type="SUPFAM" id="SSF81301">
    <property type="entry name" value="Nucleotidyltransferase"/>
    <property type="match status" value="1"/>
</dbReference>
<sequence>MMPSDPNPDHRPTSPDNHPDPAAVREQVVARAFGLVQTLPLPDGCALVATGSLARREMTEYSDLDLILVHPADSPPTPEEVERIWTPIWDAKFRLDYSVRTPEECASMITADSTAALALLEMRHLRGDADLSERAHALVRSRWRTEISRNFDALVSTAASRWRRAGSVVAMTHPDLKHGRGGLRDIDLLNALAMANLCDAAPVARERTLLLDTRTLLHRAARRLRDVLDPEFAEDISAQLGMADRYELSTTLAESARRVDDALNSGLTTARAVLAGRSRAVSRRPLDLDVVDGGGYITLSRNPDYSDSALMLRVAAAAARTGLPIAEHTWLQLQKVPALPPRWPAAATDDFFALLASPEHSARVIEDLDRHGLWEPMVPEWAHIRGRLPRERTHIHTIDAHSLVTVAQCAAATVQVARPDLLLLAALFHDIGKGYGRPHEQVGAEFVARMALRLGLNLPDRSRVQTLVAEHTTIARLVATADPASDATRDQLLDALHYDLISVNLLEVLTEADARATGPGVWNRRLESGLRTLTRRARHTLTELVPVRPHLHAPTDLGLRLNDEAQTLTVWWRGSYQRECVRVLAVAAAKAWTIMGARLARDSDGLVHVELDVRPAVDTLVEAADADALVQAYKSGVYSTVPPSQPGPTATYWNGNVLEVRTAFRSGVLGALLTVLPDVSWLEARSPGATFIVQVAIQGAFDRAQVDKDVTRALATG</sequence>
<reference evidence="9" key="2">
    <citation type="submission" date="2015-05" db="EMBL/GenBank/DDBJ databases">
        <title>Complete genome sequence of Corynebacterium testudinoris DSM 44614, recovered from necrotic lesions in the mouth of a tortoise.</title>
        <authorList>
            <person name="Ruckert C."/>
            <person name="Albersmeier A."/>
            <person name="Winkler A."/>
            <person name="Tauch A."/>
        </authorList>
    </citation>
    <scope>NUCLEOTIDE SEQUENCE [LARGE SCALE GENOMIC DNA]</scope>
    <source>
        <strain evidence="9">DSM 44614</strain>
    </source>
</reference>
<name>A0A0G3H8T8_9CORY</name>
<dbReference type="Pfam" id="PF01909">
    <property type="entry name" value="NTP_transf_2"/>
    <property type="match status" value="1"/>
</dbReference>
<keyword evidence="4" id="KW-0460">Magnesium</keyword>
<evidence type="ECO:0000256" key="6">
    <source>
        <dbReference type="SAM" id="MobiDB-lite"/>
    </source>
</evidence>
<evidence type="ECO:0000313" key="9">
    <source>
        <dbReference type="Proteomes" id="UP000035540"/>
    </source>
</evidence>
<feature type="domain" description="HD" evidence="7">
    <location>
        <begin position="398"/>
        <end position="499"/>
    </location>
</feature>
<keyword evidence="1 8" id="KW-0808">Transferase</keyword>
<keyword evidence="9" id="KW-1185">Reference proteome</keyword>
<feature type="compositionally biased region" description="Basic and acidic residues" evidence="6">
    <location>
        <begin position="7"/>
        <end position="19"/>
    </location>
</feature>
<dbReference type="Gene3D" id="1.10.3090.10">
    <property type="entry name" value="cca-adding enzyme, domain 2"/>
    <property type="match status" value="1"/>
</dbReference>
<dbReference type="KEGG" id="cted:CTEST_08550"/>
<accession>A0A0G3H8T8</accession>
<dbReference type="PANTHER" id="PTHR47320">
    <property type="entry name" value="BIFUNCTIONAL URIDYLYLTRANSFERASE/URIDYLYL-REMOVING ENZYME"/>
    <property type="match status" value="1"/>
</dbReference>
<keyword evidence="3" id="KW-0378">Hydrolase</keyword>
<dbReference type="EC" id="2.7.7.59" evidence="8"/>
<dbReference type="STRING" id="136857.CTEST_08550"/>
<evidence type="ECO:0000256" key="1">
    <source>
        <dbReference type="ARBA" id="ARBA00022679"/>
    </source>
</evidence>
<dbReference type="InterPro" id="IPR002934">
    <property type="entry name" value="Polymerase_NTP_transf_dom"/>
</dbReference>
<keyword evidence="2 8" id="KW-0548">Nucleotidyltransferase</keyword>
<dbReference type="NCBIfam" id="NF001265">
    <property type="entry name" value="PRK00227.1"/>
    <property type="match status" value="1"/>
</dbReference>
<dbReference type="GO" id="GO:0008773">
    <property type="term" value="F:[protein-PII] uridylyltransferase activity"/>
    <property type="evidence" value="ECO:0007669"/>
    <property type="project" value="UniProtKB-EC"/>
</dbReference>
<evidence type="ECO:0000313" key="8">
    <source>
        <dbReference type="EMBL" id="AKK09140.1"/>
    </source>
</evidence>
<dbReference type="SMART" id="SM00471">
    <property type="entry name" value="HDc"/>
    <property type="match status" value="1"/>
</dbReference>
<dbReference type="RefSeq" id="WP_236686065.1">
    <property type="nucleotide sequence ID" value="NZ_CP011545.1"/>
</dbReference>
<proteinExistence type="predicted"/>
<dbReference type="InterPro" id="IPR003607">
    <property type="entry name" value="HD/PDEase_dom"/>
</dbReference>
<evidence type="ECO:0000259" key="7">
    <source>
        <dbReference type="PROSITE" id="PS51831"/>
    </source>
</evidence>
<evidence type="ECO:0000256" key="2">
    <source>
        <dbReference type="ARBA" id="ARBA00022695"/>
    </source>
</evidence>
<dbReference type="InterPro" id="IPR010043">
    <property type="entry name" value="UTase/UR"/>
</dbReference>
<dbReference type="Pfam" id="PF01966">
    <property type="entry name" value="HD"/>
    <property type="match status" value="1"/>
</dbReference>
<dbReference type="InterPro" id="IPR006674">
    <property type="entry name" value="HD_domain"/>
</dbReference>
<evidence type="ECO:0000256" key="3">
    <source>
        <dbReference type="ARBA" id="ARBA00022801"/>
    </source>
</evidence>
<dbReference type="EMBL" id="CP011545">
    <property type="protein sequence ID" value="AKK09140.1"/>
    <property type="molecule type" value="Genomic_DNA"/>
</dbReference>
<protein>
    <submittedName>
        <fullName evidence="8">UTP:GlnB (Protein PII) uridylyltransferase</fullName>
        <ecNumber evidence="8">2.7.7.59</ecNumber>
    </submittedName>
</protein>
<keyword evidence="5" id="KW-0511">Multifunctional enzyme</keyword>
<gene>
    <name evidence="8" type="primary">glnD</name>
    <name evidence="8" type="ORF">CTEST_08550</name>
</gene>
<dbReference type="PANTHER" id="PTHR47320:SF1">
    <property type="entry name" value="BIFUNCTIONAL URIDYLYLTRANSFERASE_URIDYLYL-REMOVING ENZYME"/>
    <property type="match status" value="1"/>
</dbReference>
<dbReference type="SUPFAM" id="SSF109604">
    <property type="entry name" value="HD-domain/PDEase-like"/>
    <property type="match status" value="1"/>
</dbReference>
<evidence type="ECO:0000256" key="4">
    <source>
        <dbReference type="ARBA" id="ARBA00022842"/>
    </source>
</evidence>
<feature type="region of interest" description="Disordered" evidence="6">
    <location>
        <begin position="1"/>
        <end position="21"/>
    </location>
</feature>
<dbReference type="InterPro" id="IPR043519">
    <property type="entry name" value="NT_sf"/>
</dbReference>
<dbReference type="PATRIC" id="fig|136857.5.peg.1700"/>
<evidence type="ECO:0000256" key="5">
    <source>
        <dbReference type="ARBA" id="ARBA00023268"/>
    </source>
</evidence>
<dbReference type="AlphaFoldDB" id="A0A0G3H8T8"/>